<dbReference type="PANTHER" id="PTHR11011">
    <property type="entry name" value="MALE STERILITY PROTEIN 2-RELATED"/>
    <property type="match status" value="1"/>
</dbReference>
<keyword evidence="1" id="KW-0443">Lipid metabolism</keyword>
<dbReference type="AlphaFoldDB" id="B7FGA0"/>
<sequence length="58" mass="6655">MKDLGMERAKLYGWPNTYVFTKAMGEMLVGTMKEKLSIVIVRPTIITSTYKEPFPGWV</sequence>
<evidence type="ECO:0000259" key="2">
    <source>
        <dbReference type="Pfam" id="PF07993"/>
    </source>
</evidence>
<keyword evidence="1" id="KW-0444">Lipid biosynthesis</keyword>
<comment type="catalytic activity">
    <reaction evidence="1">
        <text>a long-chain fatty acyl-CoA + 2 NADPH + 2 H(+) = a long-chain primary fatty alcohol + 2 NADP(+) + CoA</text>
        <dbReference type="Rhea" id="RHEA:52716"/>
        <dbReference type="ChEBI" id="CHEBI:15378"/>
        <dbReference type="ChEBI" id="CHEBI:57287"/>
        <dbReference type="ChEBI" id="CHEBI:57783"/>
        <dbReference type="ChEBI" id="CHEBI:58349"/>
        <dbReference type="ChEBI" id="CHEBI:77396"/>
        <dbReference type="ChEBI" id="CHEBI:83139"/>
        <dbReference type="EC" id="1.2.1.84"/>
    </reaction>
</comment>
<name>B7FGA0_MEDTR</name>
<dbReference type="EMBL" id="BT051067">
    <property type="protein sequence ID" value="ACJ83733.1"/>
    <property type="molecule type" value="mRNA"/>
</dbReference>
<evidence type="ECO:0000256" key="1">
    <source>
        <dbReference type="RuleBase" id="RU363097"/>
    </source>
</evidence>
<feature type="domain" description="Thioester reductase (TE)" evidence="2">
    <location>
        <begin position="2"/>
        <end position="58"/>
    </location>
</feature>
<dbReference type="SUPFAM" id="SSF51735">
    <property type="entry name" value="NAD(P)-binding Rossmann-fold domains"/>
    <property type="match status" value="1"/>
</dbReference>
<keyword evidence="1" id="KW-0560">Oxidoreductase</keyword>
<accession>B7FGA0</accession>
<dbReference type="GO" id="GO:0080019">
    <property type="term" value="F:alcohol-forming very long-chain fatty acyl-CoA reductase activity"/>
    <property type="evidence" value="ECO:0007669"/>
    <property type="project" value="InterPro"/>
</dbReference>
<dbReference type="GO" id="GO:0102965">
    <property type="term" value="F:alcohol-forming long-chain fatty acyl-CoA reductase activity"/>
    <property type="evidence" value="ECO:0007669"/>
    <property type="project" value="UniProtKB-EC"/>
</dbReference>
<dbReference type="GO" id="GO:0006629">
    <property type="term" value="P:lipid metabolic process"/>
    <property type="evidence" value="ECO:0007669"/>
    <property type="project" value="UniProtKB-KW"/>
</dbReference>
<dbReference type="InterPro" id="IPR026055">
    <property type="entry name" value="FAR"/>
</dbReference>
<dbReference type="InterPro" id="IPR013120">
    <property type="entry name" value="FAR_NAD-bd"/>
</dbReference>
<dbReference type="EC" id="1.2.1.84" evidence="1"/>
<evidence type="ECO:0000313" key="3">
    <source>
        <dbReference type="EMBL" id="ACJ83733.1"/>
    </source>
</evidence>
<protein>
    <recommendedName>
        <fullName evidence="1">Fatty acyl-CoA reductase</fullName>
        <ecNumber evidence="1">1.2.1.84</ecNumber>
    </recommendedName>
</protein>
<reference evidence="3" key="1">
    <citation type="submission" date="2008-12" db="EMBL/GenBank/DDBJ databases">
        <title>Medicago truncatula full length cdna cloning project.</title>
        <authorList>
            <person name="Moskal W."/>
            <person name="Chan A."/>
            <person name="Cheung F."/>
            <person name="Xiao Y."/>
            <person name="Town C.D."/>
        </authorList>
    </citation>
    <scope>NUCLEOTIDE SEQUENCE</scope>
</reference>
<dbReference type="InterPro" id="IPR036291">
    <property type="entry name" value="NAD(P)-bd_dom_sf"/>
</dbReference>
<comment type="similarity">
    <text evidence="1">Belongs to the fatty acyl-CoA reductase family.</text>
</comment>
<organism evidence="3">
    <name type="scientific">Medicago truncatula</name>
    <name type="common">Barrel medic</name>
    <name type="synonym">Medicago tribuloides</name>
    <dbReference type="NCBI Taxonomy" id="3880"/>
    <lineage>
        <taxon>Eukaryota</taxon>
        <taxon>Viridiplantae</taxon>
        <taxon>Streptophyta</taxon>
        <taxon>Embryophyta</taxon>
        <taxon>Tracheophyta</taxon>
        <taxon>Spermatophyta</taxon>
        <taxon>Magnoliopsida</taxon>
        <taxon>eudicotyledons</taxon>
        <taxon>Gunneridae</taxon>
        <taxon>Pentapetalae</taxon>
        <taxon>rosids</taxon>
        <taxon>fabids</taxon>
        <taxon>Fabales</taxon>
        <taxon>Fabaceae</taxon>
        <taxon>Papilionoideae</taxon>
        <taxon>50 kb inversion clade</taxon>
        <taxon>NPAAA clade</taxon>
        <taxon>Hologalegina</taxon>
        <taxon>IRL clade</taxon>
        <taxon>Trifolieae</taxon>
        <taxon>Medicago</taxon>
    </lineage>
</organism>
<keyword evidence="1" id="KW-0521">NADP</keyword>
<comment type="function">
    <text evidence="1">Catalyzes the reduction of fatty acyl-CoA to fatty alcohols.</text>
</comment>
<dbReference type="PANTHER" id="PTHR11011:SF73">
    <property type="entry name" value="FATTY ACYL-COA REDUCTASE"/>
    <property type="match status" value="1"/>
</dbReference>
<proteinExistence type="evidence at transcript level"/>
<dbReference type="Gene3D" id="3.40.50.720">
    <property type="entry name" value="NAD(P)-binding Rossmann-like Domain"/>
    <property type="match status" value="1"/>
</dbReference>
<dbReference type="Pfam" id="PF07993">
    <property type="entry name" value="NAD_binding_4"/>
    <property type="match status" value="1"/>
</dbReference>